<sequence>MNLLDKKVILTFALDLEEINTLNSHFEKQGAKPCVIIENSMADKTLEEILEDNEATEVKREEPLPKEKIVIFNGFDDGTLQRAVTEVRTILSSRPILATVTPISMTMKFKDLLEHLVEEREFHRQNSKKKN</sequence>
<name>A0A645FYE5_9ZZZZ</name>
<accession>A0A645FYE5</accession>
<comment type="caution">
    <text evidence="1">The sequence shown here is derived from an EMBL/GenBank/DDBJ whole genome shotgun (WGS) entry which is preliminary data.</text>
</comment>
<gene>
    <name evidence="1" type="ORF">SDC9_166085</name>
</gene>
<organism evidence="1">
    <name type="scientific">bioreactor metagenome</name>
    <dbReference type="NCBI Taxonomy" id="1076179"/>
    <lineage>
        <taxon>unclassified sequences</taxon>
        <taxon>metagenomes</taxon>
        <taxon>ecological metagenomes</taxon>
    </lineage>
</organism>
<proteinExistence type="predicted"/>
<dbReference type="EMBL" id="VSSQ01066121">
    <property type="protein sequence ID" value="MPN18722.1"/>
    <property type="molecule type" value="Genomic_DNA"/>
</dbReference>
<reference evidence="1" key="1">
    <citation type="submission" date="2019-08" db="EMBL/GenBank/DDBJ databases">
        <authorList>
            <person name="Kucharzyk K."/>
            <person name="Murdoch R.W."/>
            <person name="Higgins S."/>
            <person name="Loffler F."/>
        </authorList>
    </citation>
    <scope>NUCLEOTIDE SEQUENCE</scope>
</reference>
<protein>
    <recommendedName>
        <fullName evidence="2">DUF3783 domain-containing protein</fullName>
    </recommendedName>
</protein>
<dbReference type="InterPro" id="IPR016621">
    <property type="entry name" value="UCP014543"/>
</dbReference>
<dbReference type="Pfam" id="PF12646">
    <property type="entry name" value="DUF3783"/>
    <property type="match status" value="1"/>
</dbReference>
<evidence type="ECO:0008006" key="2">
    <source>
        <dbReference type="Google" id="ProtNLM"/>
    </source>
</evidence>
<dbReference type="PIRSF" id="PIRSF014543">
    <property type="entry name" value="UCP014543"/>
    <property type="match status" value="1"/>
</dbReference>
<evidence type="ECO:0000313" key="1">
    <source>
        <dbReference type="EMBL" id="MPN18722.1"/>
    </source>
</evidence>
<dbReference type="AlphaFoldDB" id="A0A645FYE5"/>